<dbReference type="eggNOG" id="COG0510">
    <property type="taxonomic scope" value="Bacteria"/>
</dbReference>
<evidence type="ECO:0000313" key="2">
    <source>
        <dbReference type="EMBL" id="AAZ43505.2"/>
    </source>
</evidence>
<dbReference type="Proteomes" id="UP000000549">
    <property type="component" value="Chromosome"/>
</dbReference>
<keyword evidence="1" id="KW-0472">Membrane</keyword>
<dbReference type="AlphaFoldDB" id="Q4A6W6"/>
<sequence>MIKTPKNYFIYLVSIIIFYYQNLNNIITLMSKLFIKNQLLNKHKSNLSESSIIHLNKICEKFNITNAKLHYEGFHNITYKVLINDSWYQLKIPIDFTVVNRKIEEKIYKHSKESIYYKNGFLIKKWFDGKDLNKVNLTNKIQIKVLEKLKEFSKLKIKTENFDWNLYKTNNKKYLSLVDKYKNEKLVLQHGDLSFKNILVNKNFEVNFIDYEWVRNNYLSFDLFYLHKNGFSKENILKVFNITEKYLKDIFYISSHFDYLSYKHEYSKKYLTYIKNKNKVIQDNFLPNLYALNDKKVKLKSQSFKGLNLKSNYQKLNKFDLFVNVSYEDNKMIIFENLNEINHLQFNASSFIKNFQSLKIKPKKYFLKLIVEKLFLKHKEKLLNYLDLKLMLKIIKDFKSVDADTLSHNKLFYFSLIETNNKKAKLQFNELLSKNNKYFDIATYISSLNLSKNKEINLLKEFDKNLNLDEYYKIKVLANFYLLLIYIDENILNFDLNIFVKNITKYKKSK</sequence>
<dbReference type="KEGG" id="msy:MS53_0084"/>
<keyword evidence="3" id="KW-1185">Reference proteome</keyword>
<evidence type="ECO:0008006" key="4">
    <source>
        <dbReference type="Google" id="ProtNLM"/>
    </source>
</evidence>
<accession>Q4A6W6</accession>
<feature type="transmembrane region" description="Helical" evidence="1">
    <location>
        <begin position="7"/>
        <end position="23"/>
    </location>
</feature>
<evidence type="ECO:0000256" key="1">
    <source>
        <dbReference type="SAM" id="Phobius"/>
    </source>
</evidence>
<dbReference type="STRING" id="262723.MS53_0084"/>
<proteinExistence type="predicted"/>
<reference evidence="2 3" key="1">
    <citation type="journal article" date="2005" name="J. Bacteriol.">
        <title>Swine and poultry pathogens: the complete genome sequences of two strains of Mycoplasma hyopneumoniae and a strain of Mycoplasma synoviae.</title>
        <authorList>
            <person name="Vasconcelos A.T."/>
            <person name="Ferreira H.B."/>
            <person name="Bizarro C.V."/>
            <person name="Bonatto S.L."/>
            <person name="Carvalho M.O."/>
            <person name="Pinto P.M."/>
            <person name="Almeida D.F."/>
            <person name="Almeida L.G."/>
            <person name="Almeida R."/>
            <person name="Alves-Filho L."/>
            <person name="Assuncao E.N."/>
            <person name="Azevedo V.A."/>
            <person name="Bogo M.R."/>
            <person name="Brigido M.M."/>
            <person name="Brocchi M."/>
            <person name="Burity H.A."/>
            <person name="Camargo A.A."/>
            <person name="Camargo S.S."/>
            <person name="Carepo M.S."/>
            <person name="Carraro D.M."/>
            <person name="de Mattos Cascardo J.C."/>
            <person name="Castro L.A."/>
            <person name="Cavalcanti G."/>
            <person name="Chemale G."/>
            <person name="Collevatti R.G."/>
            <person name="Cunha C.W."/>
            <person name="Dallagiovanna B."/>
            <person name="Dambros B.P."/>
            <person name="Dellagostin O.A."/>
            <person name="Falcao C."/>
            <person name="Fantinatti-Garboggini F."/>
            <person name="Felipe M.S."/>
            <person name="Fiorentin L."/>
            <person name="Franco G.R."/>
            <person name="Freitas N.S."/>
            <person name="Frias D."/>
            <person name="Grangeiro T.B."/>
            <person name="Grisard E.C."/>
            <person name="Guimaraes C.T."/>
            <person name="Hungria M."/>
            <person name="Jardim S.N."/>
            <person name="Krieger M.A."/>
            <person name="Laurino J.P."/>
            <person name="Lima L.F."/>
            <person name="Lopes M.I."/>
            <person name="Loreto E.L."/>
            <person name="Madeira H.M."/>
            <person name="Manfio G.P."/>
            <person name="Maranhao A.Q."/>
            <person name="Martinkovics C.T."/>
            <person name="Medeiros S.R."/>
            <person name="Moreira M.A."/>
            <person name="Neiva M."/>
            <person name="Ramalho-Neto C.E."/>
            <person name="Nicolas M.F."/>
            <person name="Oliveira S.C."/>
            <person name="Paixao R.F."/>
            <person name="Pedrosa F.O."/>
            <person name="Pena S.D."/>
            <person name="Pereira M."/>
            <person name="Pereira-Ferrari L."/>
            <person name="Piffer I."/>
            <person name="Pinto L.S."/>
            <person name="Potrich D.P."/>
            <person name="Salim A.C."/>
            <person name="Santos F.R."/>
            <person name="Schmitt R."/>
            <person name="Schneider M.P."/>
            <person name="Schrank A."/>
            <person name="Schrank I.S."/>
            <person name="Schuck A.F."/>
            <person name="Seuanez H.N."/>
            <person name="Silva D.W."/>
            <person name="Silva R."/>
            <person name="Silva S.C."/>
            <person name="Soares C.M."/>
            <person name="Souza K.R."/>
            <person name="Souza R.C."/>
            <person name="Staats C.C."/>
            <person name="Steffens M.B."/>
            <person name="Teixeira S.M."/>
            <person name="Urmenyi T.P."/>
            <person name="Vainstein M.H."/>
            <person name="Zuccherato L.W."/>
            <person name="Simpson A.J."/>
            <person name="Zaha A."/>
        </authorList>
    </citation>
    <scope>NUCLEOTIDE SEQUENCE [LARGE SCALE GENOMIC DNA]</scope>
    <source>
        <strain evidence="2 3">53</strain>
    </source>
</reference>
<dbReference type="HOGENOM" id="CLU_567202_0_0_14"/>
<dbReference type="InterPro" id="IPR011009">
    <property type="entry name" value="Kinase-like_dom_sf"/>
</dbReference>
<gene>
    <name evidence="2" type="ordered locus">MS53_0084</name>
</gene>
<dbReference type="Gene3D" id="3.90.1200.10">
    <property type="match status" value="1"/>
</dbReference>
<protein>
    <recommendedName>
        <fullName evidence="4">Choline kinase</fullName>
    </recommendedName>
</protein>
<evidence type="ECO:0000313" key="3">
    <source>
        <dbReference type="Proteomes" id="UP000000549"/>
    </source>
</evidence>
<keyword evidence="1" id="KW-1133">Transmembrane helix</keyword>
<organism evidence="2 3">
    <name type="scientific">Mycoplasmopsis synoviae (strain 53)</name>
    <name type="common">Mycoplasma synoviae</name>
    <dbReference type="NCBI Taxonomy" id="262723"/>
    <lineage>
        <taxon>Bacteria</taxon>
        <taxon>Bacillati</taxon>
        <taxon>Mycoplasmatota</taxon>
        <taxon>Mycoplasmoidales</taxon>
        <taxon>Metamycoplasmataceae</taxon>
        <taxon>Mycoplasmopsis</taxon>
    </lineage>
</organism>
<keyword evidence="1" id="KW-0812">Transmembrane</keyword>
<dbReference type="EMBL" id="AE017245">
    <property type="protein sequence ID" value="AAZ43505.2"/>
    <property type="molecule type" value="Genomic_DNA"/>
</dbReference>
<dbReference type="SUPFAM" id="SSF56112">
    <property type="entry name" value="Protein kinase-like (PK-like)"/>
    <property type="match status" value="1"/>
</dbReference>
<name>Q4A6W6_MYCS5</name>